<dbReference type="EMBL" id="VSSQ01000049">
    <property type="protein sequence ID" value="MPL69852.1"/>
    <property type="molecule type" value="Genomic_DNA"/>
</dbReference>
<evidence type="ECO:0000313" key="1">
    <source>
        <dbReference type="EMBL" id="MPL69852.1"/>
    </source>
</evidence>
<comment type="caution">
    <text evidence="1">The sequence shown here is derived from an EMBL/GenBank/DDBJ whole genome shotgun (WGS) entry which is preliminary data.</text>
</comment>
<gene>
    <name evidence="1" type="ORF">SDC9_15601</name>
</gene>
<name>A0A644TUC4_9ZZZZ</name>
<accession>A0A644TUC4</accession>
<organism evidence="1">
    <name type="scientific">bioreactor metagenome</name>
    <dbReference type="NCBI Taxonomy" id="1076179"/>
    <lineage>
        <taxon>unclassified sequences</taxon>
        <taxon>metagenomes</taxon>
        <taxon>ecological metagenomes</taxon>
    </lineage>
</organism>
<sequence length="41" mass="4263">MNTIVAGSLIGILNLSMPGTDFSIALHDMDKSVSGNLSDLN</sequence>
<protein>
    <submittedName>
        <fullName evidence="1">Uncharacterized protein</fullName>
    </submittedName>
</protein>
<proteinExistence type="predicted"/>
<reference evidence="1" key="1">
    <citation type="submission" date="2019-08" db="EMBL/GenBank/DDBJ databases">
        <authorList>
            <person name="Kucharzyk K."/>
            <person name="Murdoch R.W."/>
            <person name="Higgins S."/>
            <person name="Loffler F."/>
        </authorList>
    </citation>
    <scope>NUCLEOTIDE SEQUENCE</scope>
</reference>
<dbReference type="AlphaFoldDB" id="A0A644TUC4"/>